<evidence type="ECO:0000259" key="1">
    <source>
        <dbReference type="Pfam" id="PF20700"/>
    </source>
</evidence>
<sequence>MIHAGLGYAQIRNFLTECNLPVMSKSCFQKHEKKIGKIFVSAADHEESCKNAQQLEKEISADKGGKKNNKERRLNIHESVSYQSEVATIGLSDTCTEAITIPSPLKMDGT</sequence>
<reference evidence="2" key="1">
    <citation type="submission" date="2018-11" db="EMBL/GenBank/DDBJ databases">
        <authorList>
            <person name="Alioto T."/>
            <person name="Alioto T."/>
        </authorList>
    </citation>
    <scope>NUCLEOTIDE SEQUENCE</scope>
</reference>
<dbReference type="InterPro" id="IPR049012">
    <property type="entry name" value="Mutator_transp_dom"/>
</dbReference>
<organism evidence="2 3">
    <name type="scientific">Mytilus galloprovincialis</name>
    <name type="common">Mediterranean mussel</name>
    <dbReference type="NCBI Taxonomy" id="29158"/>
    <lineage>
        <taxon>Eukaryota</taxon>
        <taxon>Metazoa</taxon>
        <taxon>Spiralia</taxon>
        <taxon>Lophotrochozoa</taxon>
        <taxon>Mollusca</taxon>
        <taxon>Bivalvia</taxon>
        <taxon>Autobranchia</taxon>
        <taxon>Pteriomorphia</taxon>
        <taxon>Mytilida</taxon>
        <taxon>Mytiloidea</taxon>
        <taxon>Mytilidae</taxon>
        <taxon>Mytilinae</taxon>
        <taxon>Mytilus</taxon>
    </lineage>
</organism>
<dbReference type="Proteomes" id="UP000596742">
    <property type="component" value="Unassembled WGS sequence"/>
</dbReference>
<comment type="caution">
    <text evidence="2">The sequence shown here is derived from an EMBL/GenBank/DDBJ whole genome shotgun (WGS) entry which is preliminary data.</text>
</comment>
<feature type="domain" description="Mutator-like transposase" evidence="1">
    <location>
        <begin position="1"/>
        <end position="83"/>
    </location>
</feature>
<protein>
    <recommendedName>
        <fullName evidence="1">Mutator-like transposase domain-containing protein</fullName>
    </recommendedName>
</protein>
<dbReference type="AlphaFoldDB" id="A0A8B6E3A3"/>
<keyword evidence="3" id="KW-1185">Reference proteome</keyword>
<evidence type="ECO:0000313" key="3">
    <source>
        <dbReference type="Proteomes" id="UP000596742"/>
    </source>
</evidence>
<dbReference type="Pfam" id="PF20700">
    <property type="entry name" value="Mutator"/>
    <property type="match status" value="1"/>
</dbReference>
<accession>A0A8B6E3A3</accession>
<dbReference type="EMBL" id="UYJE01004470">
    <property type="protein sequence ID" value="VDI28272.1"/>
    <property type="molecule type" value="Genomic_DNA"/>
</dbReference>
<evidence type="ECO:0000313" key="2">
    <source>
        <dbReference type="EMBL" id="VDI28272.1"/>
    </source>
</evidence>
<proteinExistence type="predicted"/>
<name>A0A8B6E3A3_MYTGA</name>
<dbReference type="OrthoDB" id="6110046at2759"/>
<gene>
    <name evidence="2" type="ORF">MGAL_10B049005</name>
</gene>